<feature type="region of interest" description="Disordered" evidence="1">
    <location>
        <begin position="271"/>
        <end position="291"/>
    </location>
</feature>
<name>A0A0F9K2M6_9ZZZZ</name>
<evidence type="ECO:0008006" key="4">
    <source>
        <dbReference type="Google" id="ProtNLM"/>
    </source>
</evidence>
<comment type="caution">
    <text evidence="3">The sequence shown here is derived from an EMBL/GenBank/DDBJ whole genome shotgun (WGS) entry which is preliminary data.</text>
</comment>
<accession>A0A0F9K2M6</accession>
<proteinExistence type="predicted"/>
<evidence type="ECO:0000313" key="3">
    <source>
        <dbReference type="EMBL" id="KKM05463.1"/>
    </source>
</evidence>
<gene>
    <name evidence="3" type="ORF">LCGC14_1753860</name>
</gene>
<feature type="non-terminal residue" evidence="3">
    <location>
        <position position="1"/>
    </location>
</feature>
<dbReference type="InterPro" id="IPR013783">
    <property type="entry name" value="Ig-like_fold"/>
</dbReference>
<dbReference type="EMBL" id="LAZR01016216">
    <property type="protein sequence ID" value="KKM05463.1"/>
    <property type="molecule type" value="Genomic_DNA"/>
</dbReference>
<dbReference type="Gene3D" id="2.60.40.10">
    <property type="entry name" value="Immunoglobulins"/>
    <property type="match status" value="1"/>
</dbReference>
<keyword evidence="2" id="KW-0472">Membrane</keyword>
<protein>
    <recommendedName>
        <fullName evidence="4">Ig-like domain-containing protein</fullName>
    </recommendedName>
</protein>
<keyword evidence="2" id="KW-1133">Transmembrane helix</keyword>
<dbReference type="AlphaFoldDB" id="A0A0F9K2M6"/>
<sequence>TGSHTNTEIVDGRLKLSSGQTSGTYTSEIFDANDPNQWNTLTWQGAVPNLTANSVVNESGWVNSTGYPLSGFDSSWSGITLTALYDSTNNSQIELGDATVNSLGVVTNAASNEWGNVLISYDYNTPFNASLSFQVRSCLTSDCSNASFASADLTDMSILGQWFQYQASFSSSNSSISPLLENVVINSSLGIVSVTISEPNGTKSSQTGIPINFAVTGLNLNCWYNLDNGENVTLADCSDSSFNAPDDGNYVFNLYANNSLGAFDHQSSTFSVDTPAPSSSSEEESSITGEVTSEFVETVKLTAGEIQSLTMNPGETKQLSWNVKNVWTFPLQECNFESIGSFYSWISYTENKTLDAGEEHTFNFDISVPAETEVGEYNLGVTLKCPGTGKSALFIVEVVEKTLEFELINVQRVSDSQVEVVYSLKELSGSEQNVELKFSLFDADNIIVSEATETKTLSANLVEEFETLISIDESLVGELILSIDLNSEVYSSFVQEGITIGAPVGGFAIFGEDGFIGTGGGIILIIVVFALVTVLFVARTMRKSGKTLKDVFNNLEGFFDNFKLRFKKPQW</sequence>
<evidence type="ECO:0000256" key="2">
    <source>
        <dbReference type="SAM" id="Phobius"/>
    </source>
</evidence>
<feature type="transmembrane region" description="Helical" evidence="2">
    <location>
        <begin position="515"/>
        <end position="538"/>
    </location>
</feature>
<reference evidence="3" key="1">
    <citation type="journal article" date="2015" name="Nature">
        <title>Complex archaea that bridge the gap between prokaryotes and eukaryotes.</title>
        <authorList>
            <person name="Spang A."/>
            <person name="Saw J.H."/>
            <person name="Jorgensen S.L."/>
            <person name="Zaremba-Niedzwiedzka K."/>
            <person name="Martijn J."/>
            <person name="Lind A.E."/>
            <person name="van Eijk R."/>
            <person name="Schleper C."/>
            <person name="Guy L."/>
            <person name="Ettema T.J."/>
        </authorList>
    </citation>
    <scope>NUCLEOTIDE SEQUENCE</scope>
</reference>
<keyword evidence="2" id="KW-0812">Transmembrane</keyword>
<evidence type="ECO:0000256" key="1">
    <source>
        <dbReference type="SAM" id="MobiDB-lite"/>
    </source>
</evidence>
<organism evidence="3">
    <name type="scientific">marine sediment metagenome</name>
    <dbReference type="NCBI Taxonomy" id="412755"/>
    <lineage>
        <taxon>unclassified sequences</taxon>
        <taxon>metagenomes</taxon>
        <taxon>ecological metagenomes</taxon>
    </lineage>
</organism>